<dbReference type="PANTHER" id="PTHR30349">
    <property type="entry name" value="PHAGE INTEGRASE-RELATED"/>
    <property type="match status" value="1"/>
</dbReference>
<dbReference type="GO" id="GO:0006310">
    <property type="term" value="P:DNA recombination"/>
    <property type="evidence" value="ECO:0007669"/>
    <property type="project" value="UniProtKB-KW"/>
</dbReference>
<proteinExistence type="predicted"/>
<comment type="caution">
    <text evidence="7">The sequence shown here is derived from an EMBL/GenBank/DDBJ whole genome shotgun (WGS) entry which is preliminary data.</text>
</comment>
<dbReference type="Pfam" id="PF00589">
    <property type="entry name" value="Phage_integrase"/>
    <property type="match status" value="1"/>
</dbReference>
<organism evidence="7">
    <name type="scientific">Fervidicoccus fontis</name>
    <dbReference type="NCBI Taxonomy" id="683846"/>
    <lineage>
        <taxon>Archaea</taxon>
        <taxon>Thermoproteota</taxon>
        <taxon>Thermoprotei</taxon>
        <taxon>Fervidicoccales</taxon>
        <taxon>Fervidicoccaceae</taxon>
        <taxon>Fervidicoccus</taxon>
    </lineage>
</organism>
<dbReference type="PROSITE" id="PS51898">
    <property type="entry name" value="TYR_RECOMBINASE"/>
    <property type="match status" value="1"/>
</dbReference>
<dbReference type="PANTHER" id="PTHR30349:SF41">
    <property type="entry name" value="INTEGRASE_RECOMBINASE PROTEIN MJ0367-RELATED"/>
    <property type="match status" value="1"/>
</dbReference>
<protein>
    <submittedName>
        <fullName evidence="7">Zinc-ribbon domain-containing protein</fullName>
    </submittedName>
</protein>
<name>A0A7C2YTE3_9CREN</name>
<keyword evidence="3" id="KW-0233">DNA recombination</keyword>
<dbReference type="InterPro" id="IPR011010">
    <property type="entry name" value="DNA_brk_join_enz"/>
</dbReference>
<sequence length="343" mass="38943">MLTPPPEHIKQGDLRTAMEFFLNLLRASGSSEKTILSYKAAIEDFIASTGASTVKDINQSVIVSWINSKLKSAGKDVTKKRKIQVTMHYYSLFVRKWLNWLGFPKEVVPVVKRPSSAEISAMSEEEVEKLFSACRDLTDLLIVSLLFETGVRANELLSITGEDVDIDKGEIVVRNAKYGKERTVFLGEFSSEAVKRRLALLGEEKGRRLVELSYNGLYKRLKSLAKRAGLDKRKIRPHVLRHTFATVAIRRGISLPALQRILGHSDIKVTQVYMHLVKDDLKKEYMEKFTSQDAMKAREVFLEKNKEEVTFNFCPNCGRKVIPGSKFCPYCGYRFHASEEVTA</sequence>
<dbReference type="InterPro" id="IPR026870">
    <property type="entry name" value="Zinc_ribbon_dom"/>
</dbReference>
<evidence type="ECO:0000256" key="3">
    <source>
        <dbReference type="ARBA" id="ARBA00023172"/>
    </source>
</evidence>
<evidence type="ECO:0000256" key="1">
    <source>
        <dbReference type="ARBA" id="ARBA00022908"/>
    </source>
</evidence>
<dbReference type="SUPFAM" id="SSF56349">
    <property type="entry name" value="DNA breaking-rejoining enzymes"/>
    <property type="match status" value="1"/>
</dbReference>
<evidence type="ECO:0000256" key="2">
    <source>
        <dbReference type="ARBA" id="ARBA00023125"/>
    </source>
</evidence>
<dbReference type="AlphaFoldDB" id="A0A7C2YTE3"/>
<dbReference type="InterPro" id="IPR050090">
    <property type="entry name" value="Tyrosine_recombinase_XerCD"/>
</dbReference>
<dbReference type="EMBL" id="DSFE01000065">
    <property type="protein sequence ID" value="HEU97798.1"/>
    <property type="molecule type" value="Genomic_DNA"/>
</dbReference>
<feature type="domain" description="Core-binding (CB)" evidence="6">
    <location>
        <begin position="12"/>
        <end position="94"/>
    </location>
</feature>
<keyword evidence="2 4" id="KW-0238">DNA-binding</keyword>
<dbReference type="PROSITE" id="PS51900">
    <property type="entry name" value="CB"/>
    <property type="match status" value="1"/>
</dbReference>
<dbReference type="InterPro" id="IPR013762">
    <property type="entry name" value="Integrase-like_cat_sf"/>
</dbReference>
<dbReference type="InterPro" id="IPR002104">
    <property type="entry name" value="Integrase_catalytic"/>
</dbReference>
<dbReference type="GO" id="GO:0015074">
    <property type="term" value="P:DNA integration"/>
    <property type="evidence" value="ECO:0007669"/>
    <property type="project" value="UniProtKB-KW"/>
</dbReference>
<reference evidence="7" key="1">
    <citation type="journal article" date="2020" name="mSystems">
        <title>Genome- and Community-Level Interaction Insights into Carbon Utilization and Element Cycling Functions of Hydrothermarchaeota in Hydrothermal Sediment.</title>
        <authorList>
            <person name="Zhou Z."/>
            <person name="Liu Y."/>
            <person name="Xu W."/>
            <person name="Pan J."/>
            <person name="Luo Z.H."/>
            <person name="Li M."/>
        </authorList>
    </citation>
    <scope>NUCLEOTIDE SEQUENCE [LARGE SCALE GENOMIC DNA]</scope>
    <source>
        <strain evidence="7">SpSt-1259</strain>
    </source>
</reference>
<dbReference type="CDD" id="cd00397">
    <property type="entry name" value="DNA_BRE_C"/>
    <property type="match status" value="1"/>
</dbReference>
<evidence type="ECO:0000259" key="5">
    <source>
        <dbReference type="PROSITE" id="PS51898"/>
    </source>
</evidence>
<evidence type="ECO:0000256" key="4">
    <source>
        <dbReference type="PROSITE-ProRule" id="PRU01248"/>
    </source>
</evidence>
<evidence type="ECO:0000313" key="7">
    <source>
        <dbReference type="EMBL" id="HEU97798.1"/>
    </source>
</evidence>
<dbReference type="GO" id="GO:0003677">
    <property type="term" value="F:DNA binding"/>
    <property type="evidence" value="ECO:0007669"/>
    <property type="project" value="UniProtKB-UniRule"/>
</dbReference>
<keyword evidence="1" id="KW-0229">DNA integration</keyword>
<evidence type="ECO:0000259" key="6">
    <source>
        <dbReference type="PROSITE" id="PS51900"/>
    </source>
</evidence>
<dbReference type="Proteomes" id="UP000885664">
    <property type="component" value="Unassembled WGS sequence"/>
</dbReference>
<gene>
    <name evidence="7" type="ORF">ENO36_02960</name>
</gene>
<accession>A0A7C2YTE3</accession>
<dbReference type="InterPro" id="IPR044068">
    <property type="entry name" value="CB"/>
</dbReference>
<dbReference type="Pfam" id="PF13240">
    <property type="entry name" value="Zn_Ribbon_1"/>
    <property type="match status" value="1"/>
</dbReference>
<feature type="domain" description="Tyr recombinase" evidence="5">
    <location>
        <begin position="117"/>
        <end position="286"/>
    </location>
</feature>
<dbReference type="Gene3D" id="1.10.443.10">
    <property type="entry name" value="Intergrase catalytic core"/>
    <property type="match status" value="1"/>
</dbReference>